<keyword evidence="4 6" id="KW-0274">FAD</keyword>
<dbReference type="Pfam" id="PF00441">
    <property type="entry name" value="Acyl-CoA_dh_1"/>
    <property type="match status" value="1"/>
</dbReference>
<dbReference type="InterPro" id="IPR013786">
    <property type="entry name" value="AcylCoA_DH/ox_N"/>
</dbReference>
<evidence type="ECO:0000256" key="4">
    <source>
        <dbReference type="ARBA" id="ARBA00022827"/>
    </source>
</evidence>
<evidence type="ECO:0000313" key="10">
    <source>
        <dbReference type="EMBL" id="NHO66042.1"/>
    </source>
</evidence>
<evidence type="ECO:0000256" key="3">
    <source>
        <dbReference type="ARBA" id="ARBA00022630"/>
    </source>
</evidence>
<evidence type="ECO:0000313" key="11">
    <source>
        <dbReference type="Proteomes" id="UP000787472"/>
    </source>
</evidence>
<dbReference type="InterPro" id="IPR037069">
    <property type="entry name" value="AcylCoA_DH/ox_N_sf"/>
</dbReference>
<dbReference type="CDD" id="cd00567">
    <property type="entry name" value="ACAD"/>
    <property type="match status" value="1"/>
</dbReference>
<proteinExistence type="inferred from homology"/>
<dbReference type="Gene3D" id="1.10.540.10">
    <property type="entry name" value="Acyl-CoA dehydrogenase/oxidase, N-terminal domain"/>
    <property type="match status" value="1"/>
</dbReference>
<evidence type="ECO:0000259" key="7">
    <source>
        <dbReference type="Pfam" id="PF00441"/>
    </source>
</evidence>
<keyword evidence="5 6" id="KW-0560">Oxidoreductase</keyword>
<feature type="domain" description="Acyl-CoA dehydrogenase/oxidase C-terminal" evidence="7">
    <location>
        <begin position="228"/>
        <end position="371"/>
    </location>
</feature>
<gene>
    <name evidence="10" type="ORF">G8770_10850</name>
</gene>
<comment type="caution">
    <text evidence="10">The sequence shown here is derived from an EMBL/GenBank/DDBJ whole genome shotgun (WGS) entry which is preliminary data.</text>
</comment>
<dbReference type="Gene3D" id="2.40.110.10">
    <property type="entry name" value="Butyryl-CoA Dehydrogenase, subunit A, domain 2"/>
    <property type="match status" value="1"/>
</dbReference>
<keyword evidence="11" id="KW-1185">Reference proteome</keyword>
<dbReference type="Pfam" id="PF02770">
    <property type="entry name" value="Acyl-CoA_dh_M"/>
    <property type="match status" value="1"/>
</dbReference>
<keyword evidence="3 6" id="KW-0285">Flavoprotein</keyword>
<name>A0A9E5JSJ9_9GAMM</name>
<dbReference type="InterPro" id="IPR046373">
    <property type="entry name" value="Acyl-CoA_Oxase/DH_mid-dom_sf"/>
</dbReference>
<evidence type="ECO:0000259" key="8">
    <source>
        <dbReference type="Pfam" id="PF02770"/>
    </source>
</evidence>
<dbReference type="SUPFAM" id="SSF47203">
    <property type="entry name" value="Acyl-CoA dehydrogenase C-terminal domain-like"/>
    <property type="match status" value="1"/>
</dbReference>
<feature type="domain" description="Acyl-CoA dehydrogenase/oxidase N-terminal" evidence="9">
    <location>
        <begin position="6"/>
        <end position="118"/>
    </location>
</feature>
<dbReference type="Gene3D" id="1.20.140.10">
    <property type="entry name" value="Butyryl-CoA Dehydrogenase, subunit A, domain 3"/>
    <property type="match status" value="1"/>
</dbReference>
<evidence type="ECO:0000256" key="5">
    <source>
        <dbReference type="ARBA" id="ARBA00023002"/>
    </source>
</evidence>
<dbReference type="Pfam" id="PF02771">
    <property type="entry name" value="Acyl-CoA_dh_N"/>
    <property type="match status" value="1"/>
</dbReference>
<dbReference type="PANTHER" id="PTHR43884">
    <property type="entry name" value="ACYL-COA DEHYDROGENASE"/>
    <property type="match status" value="1"/>
</dbReference>
<dbReference type="RefSeq" id="WP_167186150.1">
    <property type="nucleotide sequence ID" value="NZ_JAAONZ010000007.1"/>
</dbReference>
<dbReference type="GO" id="GO:0003995">
    <property type="term" value="F:acyl-CoA dehydrogenase activity"/>
    <property type="evidence" value="ECO:0007669"/>
    <property type="project" value="TreeGrafter"/>
</dbReference>
<dbReference type="PANTHER" id="PTHR43884:SF20">
    <property type="entry name" value="ACYL-COA DEHYDROGENASE FADE28"/>
    <property type="match status" value="1"/>
</dbReference>
<protein>
    <submittedName>
        <fullName evidence="10">Acyl-CoA dehydrogenase</fullName>
    </submittedName>
</protein>
<dbReference type="InterPro" id="IPR009100">
    <property type="entry name" value="AcylCoA_DH/oxidase_NM_dom_sf"/>
</dbReference>
<reference evidence="10" key="1">
    <citation type="submission" date="2020-03" db="EMBL/GenBank/DDBJ databases">
        <authorList>
            <person name="Guo F."/>
        </authorList>
    </citation>
    <scope>NUCLEOTIDE SEQUENCE</scope>
    <source>
        <strain evidence="10">JCM 30134</strain>
    </source>
</reference>
<evidence type="ECO:0000256" key="2">
    <source>
        <dbReference type="ARBA" id="ARBA00009347"/>
    </source>
</evidence>
<dbReference type="GO" id="GO:0050660">
    <property type="term" value="F:flavin adenine dinucleotide binding"/>
    <property type="evidence" value="ECO:0007669"/>
    <property type="project" value="InterPro"/>
</dbReference>
<dbReference type="EMBL" id="JAAONZ010000007">
    <property type="protein sequence ID" value="NHO66042.1"/>
    <property type="molecule type" value="Genomic_DNA"/>
</dbReference>
<accession>A0A9E5JSJ9</accession>
<dbReference type="InterPro" id="IPR006091">
    <property type="entry name" value="Acyl-CoA_Oxase/DH_mid-dom"/>
</dbReference>
<dbReference type="InterPro" id="IPR036250">
    <property type="entry name" value="AcylCo_DH-like_C"/>
</dbReference>
<evidence type="ECO:0000256" key="6">
    <source>
        <dbReference type="RuleBase" id="RU362125"/>
    </source>
</evidence>
<comment type="cofactor">
    <cofactor evidence="1 6">
        <name>FAD</name>
        <dbReference type="ChEBI" id="CHEBI:57692"/>
    </cofactor>
</comment>
<feature type="domain" description="Acyl-CoA oxidase/dehydrogenase middle" evidence="8">
    <location>
        <begin position="130"/>
        <end position="215"/>
    </location>
</feature>
<dbReference type="Proteomes" id="UP000787472">
    <property type="component" value="Unassembled WGS sequence"/>
</dbReference>
<evidence type="ECO:0000256" key="1">
    <source>
        <dbReference type="ARBA" id="ARBA00001974"/>
    </source>
</evidence>
<sequence>MNMVLNEEQRLLKDTIQDFLSTNAPVTAFRKLRDTQDNQGYSTELWRHLCELGIAAIVMPEEHGGLGFGYLGLGAVLEECGKNLTASPLLASVVLGASALELAGNETQQSLLDEVASGSLTLALAIDEHSHFDPLQTRTSLTENDSGFTLNGHKVFVLDGHTADRLIVVTRSRGEAGSRDGLSLVMLDSQTPGVKIDRHQLMDGRNVASIQFEQVSLPADALLGELHNGFAVIHTLIDRAAICVAAEMLGSAQEVFDRTLEYLKEREQFGVKIGSFQALQHRCAQMLCQLEHCRSAVVGALAALDKGSRGVSVQASTAKALANDCLQHISNEAVQMHGGMGVTDELDIGLFLKRSRVCNQIFGDSIYHRDRFATLMGY</sequence>
<dbReference type="AlphaFoldDB" id="A0A9E5JSJ9"/>
<comment type="similarity">
    <text evidence="2 6">Belongs to the acyl-CoA dehydrogenase family.</text>
</comment>
<dbReference type="SUPFAM" id="SSF56645">
    <property type="entry name" value="Acyl-CoA dehydrogenase NM domain-like"/>
    <property type="match status" value="1"/>
</dbReference>
<dbReference type="InterPro" id="IPR009075">
    <property type="entry name" value="AcylCo_DH/oxidase_C"/>
</dbReference>
<evidence type="ECO:0000259" key="9">
    <source>
        <dbReference type="Pfam" id="PF02771"/>
    </source>
</evidence>
<organism evidence="10 11">
    <name type="scientific">Pseudomaricurvus hydrocarbonicus</name>
    <dbReference type="NCBI Taxonomy" id="1470433"/>
    <lineage>
        <taxon>Bacteria</taxon>
        <taxon>Pseudomonadati</taxon>
        <taxon>Pseudomonadota</taxon>
        <taxon>Gammaproteobacteria</taxon>
        <taxon>Cellvibrionales</taxon>
        <taxon>Cellvibrionaceae</taxon>
        <taxon>Pseudomaricurvus</taxon>
    </lineage>
</organism>